<feature type="transmembrane region" description="Helical" evidence="1">
    <location>
        <begin position="48"/>
        <end position="69"/>
    </location>
</feature>
<evidence type="ECO:0000313" key="2">
    <source>
        <dbReference type="EMBL" id="CAK9229760.1"/>
    </source>
</evidence>
<reference evidence="2" key="1">
    <citation type="submission" date="2024-02" db="EMBL/GenBank/DDBJ databases">
        <authorList>
            <consortium name="ELIXIR-Norway"/>
            <consortium name="Elixir Norway"/>
        </authorList>
    </citation>
    <scope>NUCLEOTIDE SEQUENCE</scope>
</reference>
<keyword evidence="1" id="KW-1133">Transmembrane helix</keyword>
<sequence length="111" mass="13225">MSFRLFGVMLILLSLLSLVWLLGRRYFRKMRRRSGSTKLTTSCQWRKMASPILSIIFLFEVIGATKALLYTESSPRFPYDYIMLENRNLDVFDFPHYMFCFQVQMFPLNSD</sequence>
<accession>A0ABP0UU37</accession>
<proteinExistence type="predicted"/>
<organism evidence="2 3">
    <name type="scientific">Sphagnum troendelagicum</name>
    <dbReference type="NCBI Taxonomy" id="128251"/>
    <lineage>
        <taxon>Eukaryota</taxon>
        <taxon>Viridiplantae</taxon>
        <taxon>Streptophyta</taxon>
        <taxon>Embryophyta</taxon>
        <taxon>Bryophyta</taxon>
        <taxon>Sphagnophytina</taxon>
        <taxon>Sphagnopsida</taxon>
        <taxon>Sphagnales</taxon>
        <taxon>Sphagnaceae</taxon>
        <taxon>Sphagnum</taxon>
    </lineage>
</organism>
<keyword evidence="1" id="KW-0472">Membrane</keyword>
<gene>
    <name evidence="2" type="ORF">CSSPTR1EN2_LOCUS19894</name>
</gene>
<name>A0ABP0UU37_9BRYO</name>
<evidence type="ECO:0000313" key="3">
    <source>
        <dbReference type="Proteomes" id="UP001497512"/>
    </source>
</evidence>
<protein>
    <submittedName>
        <fullName evidence="2">Uncharacterized protein</fullName>
    </submittedName>
</protein>
<keyword evidence="3" id="KW-1185">Reference proteome</keyword>
<keyword evidence="1" id="KW-0812">Transmembrane</keyword>
<feature type="transmembrane region" description="Helical" evidence="1">
    <location>
        <begin position="6"/>
        <end position="27"/>
    </location>
</feature>
<dbReference type="EMBL" id="OZ019898">
    <property type="protein sequence ID" value="CAK9229760.1"/>
    <property type="molecule type" value="Genomic_DNA"/>
</dbReference>
<dbReference type="Proteomes" id="UP001497512">
    <property type="component" value="Chromosome 6"/>
</dbReference>
<evidence type="ECO:0000256" key="1">
    <source>
        <dbReference type="SAM" id="Phobius"/>
    </source>
</evidence>